<gene>
    <name evidence="2" type="ORF">EHS24_001932</name>
</gene>
<dbReference type="GeneID" id="39586475"/>
<feature type="region of interest" description="Disordered" evidence="1">
    <location>
        <begin position="302"/>
        <end position="380"/>
    </location>
</feature>
<keyword evidence="3" id="KW-1185">Reference proteome</keyword>
<evidence type="ECO:0000256" key="1">
    <source>
        <dbReference type="SAM" id="MobiDB-lite"/>
    </source>
</evidence>
<evidence type="ECO:0000313" key="3">
    <source>
        <dbReference type="Proteomes" id="UP000279236"/>
    </source>
</evidence>
<proteinExistence type="predicted"/>
<feature type="compositionally biased region" description="Basic and acidic residues" evidence="1">
    <location>
        <begin position="12"/>
        <end position="21"/>
    </location>
</feature>
<name>A0A427XJC7_9TREE</name>
<dbReference type="EMBL" id="RSCE01000011">
    <property type="protein sequence ID" value="RSH79005.1"/>
    <property type="molecule type" value="Genomic_DNA"/>
</dbReference>
<evidence type="ECO:0000313" key="2">
    <source>
        <dbReference type="EMBL" id="RSH79005.1"/>
    </source>
</evidence>
<dbReference type="Proteomes" id="UP000279236">
    <property type="component" value="Unassembled WGS sequence"/>
</dbReference>
<feature type="compositionally biased region" description="Acidic residues" evidence="1">
    <location>
        <begin position="310"/>
        <end position="329"/>
    </location>
</feature>
<sequence>MTGLAPLRKSARTKDREERAAKGKKPRVDKRGPPPPSPKRRKREPKGPSIDCSKMLLDSAAYPHIVEAILENASYEVLLAFRQTNSQFQQAADVRLFFNVTAAFDYDHEYGSDDCRSNLTLPARLNGPLGPLPGLKPLLAPPKGRAERARRKELASKVRMVDYWAPLVDKQLLLAMDNVILLRRAQTYPECPIRAAHIVEFIEIVPACPRYMQIGNVPDGTFQLTVNIDVNEDCLLPTVLAPHSLPKSVRAVKLVFNTTSAEHYWRTHRDATPPQWGFGGMDDAFHQDLSFAVPIRPQGGMFLGGALEDGGSEEEEDEEEEEEHSDNESDGLLAAAGYHVGGDDEDEDGPDIYDDLDDDGEDFDSSEEMDEDDDGGWGVPHNEDYGFFDDRFGLLEPLVRGFCYDLVAHAIRDDVPRMYHFVNLEGLPRDALNMTPDSTEAEVRDKFKECVRRSLRELFEMTEDHATLIAAFFMAESLDDVKEADGEVMAEMMIHRKTKYDD</sequence>
<protein>
    <submittedName>
        <fullName evidence="2">Uncharacterized protein</fullName>
    </submittedName>
</protein>
<dbReference type="RefSeq" id="XP_028474152.1">
    <property type="nucleotide sequence ID" value="XM_028617689.1"/>
</dbReference>
<feature type="compositionally biased region" description="Acidic residues" evidence="1">
    <location>
        <begin position="343"/>
        <end position="375"/>
    </location>
</feature>
<dbReference type="AlphaFoldDB" id="A0A427XJC7"/>
<accession>A0A427XJC7</accession>
<feature type="region of interest" description="Disordered" evidence="1">
    <location>
        <begin position="1"/>
        <end position="50"/>
    </location>
</feature>
<organism evidence="2 3">
    <name type="scientific">Apiotrichum porosum</name>
    <dbReference type="NCBI Taxonomy" id="105984"/>
    <lineage>
        <taxon>Eukaryota</taxon>
        <taxon>Fungi</taxon>
        <taxon>Dikarya</taxon>
        <taxon>Basidiomycota</taxon>
        <taxon>Agaricomycotina</taxon>
        <taxon>Tremellomycetes</taxon>
        <taxon>Trichosporonales</taxon>
        <taxon>Trichosporonaceae</taxon>
        <taxon>Apiotrichum</taxon>
    </lineage>
</organism>
<comment type="caution">
    <text evidence="2">The sequence shown here is derived from an EMBL/GenBank/DDBJ whole genome shotgun (WGS) entry which is preliminary data.</text>
</comment>
<reference evidence="2 3" key="1">
    <citation type="submission" date="2018-11" db="EMBL/GenBank/DDBJ databases">
        <title>Genome sequence of Apiotrichum porosum DSM 27194.</title>
        <authorList>
            <person name="Aliyu H."/>
            <person name="Gorte O."/>
            <person name="Ochsenreither K."/>
        </authorList>
    </citation>
    <scope>NUCLEOTIDE SEQUENCE [LARGE SCALE GENOMIC DNA]</scope>
    <source>
        <strain evidence="2 3">DSM 27194</strain>
    </source>
</reference>